<proteinExistence type="predicted"/>
<keyword evidence="1" id="KW-0732">Signal</keyword>
<name>A0A2P2IJ05_RHIMU</name>
<dbReference type="EMBL" id="GGEC01000725">
    <property type="protein sequence ID" value="MBW81208.1"/>
    <property type="molecule type" value="Transcribed_RNA"/>
</dbReference>
<feature type="chain" id="PRO_5015155549" evidence="1">
    <location>
        <begin position="24"/>
        <end position="59"/>
    </location>
</feature>
<evidence type="ECO:0000313" key="2">
    <source>
        <dbReference type="EMBL" id="MBW81208.1"/>
    </source>
</evidence>
<organism evidence="2">
    <name type="scientific">Rhizophora mucronata</name>
    <name type="common">Asiatic mangrove</name>
    <dbReference type="NCBI Taxonomy" id="61149"/>
    <lineage>
        <taxon>Eukaryota</taxon>
        <taxon>Viridiplantae</taxon>
        <taxon>Streptophyta</taxon>
        <taxon>Embryophyta</taxon>
        <taxon>Tracheophyta</taxon>
        <taxon>Spermatophyta</taxon>
        <taxon>Magnoliopsida</taxon>
        <taxon>eudicotyledons</taxon>
        <taxon>Gunneridae</taxon>
        <taxon>Pentapetalae</taxon>
        <taxon>rosids</taxon>
        <taxon>fabids</taxon>
        <taxon>Malpighiales</taxon>
        <taxon>Rhizophoraceae</taxon>
        <taxon>Rhizophora</taxon>
    </lineage>
</organism>
<sequence length="59" mass="6755">MSLFLPRLLFLVLIVSVIPRSDCTLHNLTLTTALVEFVISIPVYFKLVLTYNHQTELHA</sequence>
<dbReference type="AlphaFoldDB" id="A0A2P2IJ05"/>
<protein>
    <submittedName>
        <fullName evidence="2">Protein pob</fullName>
    </submittedName>
</protein>
<feature type="signal peptide" evidence="1">
    <location>
        <begin position="1"/>
        <end position="23"/>
    </location>
</feature>
<evidence type="ECO:0000256" key="1">
    <source>
        <dbReference type="SAM" id="SignalP"/>
    </source>
</evidence>
<accession>A0A2P2IJ05</accession>
<reference evidence="2" key="1">
    <citation type="submission" date="2018-02" db="EMBL/GenBank/DDBJ databases">
        <title>Rhizophora mucronata_Transcriptome.</title>
        <authorList>
            <person name="Meera S.P."/>
            <person name="Sreeshan A."/>
            <person name="Augustine A."/>
        </authorList>
    </citation>
    <scope>NUCLEOTIDE SEQUENCE</scope>
    <source>
        <tissue evidence="2">Leaf</tissue>
    </source>
</reference>